<evidence type="ECO:0000313" key="2">
    <source>
        <dbReference type="EMBL" id="KAF2254452.1"/>
    </source>
</evidence>
<accession>A0A6A6IWZ4</accession>
<evidence type="ECO:0000256" key="1">
    <source>
        <dbReference type="SAM" id="MobiDB-lite"/>
    </source>
</evidence>
<dbReference type="AlphaFoldDB" id="A0A6A6IWZ4"/>
<name>A0A6A6IWZ4_9PLEO</name>
<keyword evidence="3" id="KW-1185">Reference proteome</keyword>
<dbReference type="Proteomes" id="UP000800094">
    <property type="component" value="Unassembled WGS sequence"/>
</dbReference>
<evidence type="ECO:0000313" key="3">
    <source>
        <dbReference type="Proteomes" id="UP000800094"/>
    </source>
</evidence>
<gene>
    <name evidence="2" type="ORF">BU26DRAFT_559137</name>
</gene>
<dbReference type="RefSeq" id="XP_033689456.1">
    <property type="nucleotide sequence ID" value="XM_033832665.1"/>
</dbReference>
<organism evidence="2 3">
    <name type="scientific">Trematosphaeria pertusa</name>
    <dbReference type="NCBI Taxonomy" id="390896"/>
    <lineage>
        <taxon>Eukaryota</taxon>
        <taxon>Fungi</taxon>
        <taxon>Dikarya</taxon>
        <taxon>Ascomycota</taxon>
        <taxon>Pezizomycotina</taxon>
        <taxon>Dothideomycetes</taxon>
        <taxon>Pleosporomycetidae</taxon>
        <taxon>Pleosporales</taxon>
        <taxon>Massarineae</taxon>
        <taxon>Trematosphaeriaceae</taxon>
        <taxon>Trematosphaeria</taxon>
    </lineage>
</organism>
<dbReference type="EMBL" id="ML987190">
    <property type="protein sequence ID" value="KAF2254452.1"/>
    <property type="molecule type" value="Genomic_DNA"/>
</dbReference>
<feature type="region of interest" description="Disordered" evidence="1">
    <location>
        <begin position="351"/>
        <end position="382"/>
    </location>
</feature>
<feature type="compositionally biased region" description="Polar residues" evidence="1">
    <location>
        <begin position="176"/>
        <end position="193"/>
    </location>
</feature>
<proteinExistence type="predicted"/>
<reference evidence="2" key="1">
    <citation type="journal article" date="2020" name="Stud. Mycol.">
        <title>101 Dothideomycetes genomes: a test case for predicting lifestyles and emergence of pathogens.</title>
        <authorList>
            <person name="Haridas S."/>
            <person name="Albert R."/>
            <person name="Binder M."/>
            <person name="Bloem J."/>
            <person name="Labutti K."/>
            <person name="Salamov A."/>
            <person name="Andreopoulos B."/>
            <person name="Baker S."/>
            <person name="Barry K."/>
            <person name="Bills G."/>
            <person name="Bluhm B."/>
            <person name="Cannon C."/>
            <person name="Castanera R."/>
            <person name="Culley D."/>
            <person name="Daum C."/>
            <person name="Ezra D."/>
            <person name="Gonzalez J."/>
            <person name="Henrissat B."/>
            <person name="Kuo A."/>
            <person name="Liang C."/>
            <person name="Lipzen A."/>
            <person name="Lutzoni F."/>
            <person name="Magnuson J."/>
            <person name="Mondo S."/>
            <person name="Nolan M."/>
            <person name="Ohm R."/>
            <person name="Pangilinan J."/>
            <person name="Park H.-J."/>
            <person name="Ramirez L."/>
            <person name="Alfaro M."/>
            <person name="Sun H."/>
            <person name="Tritt A."/>
            <person name="Yoshinaga Y."/>
            <person name="Zwiers L.-H."/>
            <person name="Turgeon B."/>
            <person name="Goodwin S."/>
            <person name="Spatafora J."/>
            <person name="Crous P."/>
            <person name="Grigoriev I."/>
        </authorList>
    </citation>
    <scope>NUCLEOTIDE SEQUENCE</scope>
    <source>
        <strain evidence="2">CBS 122368</strain>
    </source>
</reference>
<sequence>MPRSLLLSPTHTLYPSVLYNPSIIQPPLSSLAILARSRSGQRSRSRSRSHDNPTLPRCRGTTQKGEQCLRPAKHAAIGSTSDEETRCFTHVLQPDDFPDAAPNYVEVTVENDGRATTVRVSYGPERAADEEEREEIVEQAEATSPGTGHRRMRAGSPVNDAQSLEQRRLRVRPIASASQPSRQDAQPKTSTHPQARPRPGVQTRSQSRSRPPAPDPAFTAAEHEVLRADRQHREQMFRTAWTQHQTEQLEDAIPIIQGMNRLRREGGTIFGPQSRIGLIGSSLISLMQRSTLHNETLVHTAEHLDTHEEDLSSLRTRVSNIEARQGDLEKRWEEESHQWTPRTGARQVRFDTADHSHGGGSASFFDEGFGDGGEGDGRFRDV</sequence>
<feature type="compositionally biased region" description="Acidic residues" evidence="1">
    <location>
        <begin position="128"/>
        <end position="138"/>
    </location>
</feature>
<dbReference type="GeneID" id="54585995"/>
<protein>
    <submittedName>
        <fullName evidence="2">Uncharacterized protein</fullName>
    </submittedName>
</protein>
<feature type="region of interest" description="Disordered" evidence="1">
    <location>
        <begin position="35"/>
        <end position="67"/>
    </location>
</feature>
<feature type="region of interest" description="Disordered" evidence="1">
    <location>
        <begin position="122"/>
        <end position="218"/>
    </location>
</feature>